<organism evidence="3 4">
    <name type="scientific">Debaryomyces hansenii (strain ATCC 36239 / CBS 767 / BCRC 21394 / JCM 1990 / NBRC 0083 / IGC 2968)</name>
    <name type="common">Yeast</name>
    <name type="synonym">Torulaspora hansenii</name>
    <dbReference type="NCBI Taxonomy" id="284592"/>
    <lineage>
        <taxon>Eukaryota</taxon>
        <taxon>Fungi</taxon>
        <taxon>Dikarya</taxon>
        <taxon>Ascomycota</taxon>
        <taxon>Saccharomycotina</taxon>
        <taxon>Pichiomycetes</taxon>
        <taxon>Debaryomycetaceae</taxon>
        <taxon>Debaryomyces</taxon>
    </lineage>
</organism>
<feature type="compositionally biased region" description="Basic residues" evidence="1">
    <location>
        <begin position="51"/>
        <end position="60"/>
    </location>
</feature>
<gene>
    <name evidence="3" type="ordered locus">DEHA2A10054g</name>
</gene>
<dbReference type="AlphaFoldDB" id="Q6BYF1"/>
<dbReference type="HOGENOM" id="CLU_035438_1_0_1"/>
<dbReference type="GO" id="GO:0070042">
    <property type="term" value="F:rRNA (uridine-N3-)-methyltransferase activity"/>
    <property type="evidence" value="ECO:0007669"/>
    <property type="project" value="EnsemblFungi"/>
</dbReference>
<dbReference type="GO" id="GO:0005730">
    <property type="term" value="C:nucleolus"/>
    <property type="evidence" value="ECO:0007669"/>
    <property type="project" value="EnsemblFungi"/>
</dbReference>
<dbReference type="GO" id="GO:0005737">
    <property type="term" value="C:cytoplasm"/>
    <property type="evidence" value="ECO:0007669"/>
    <property type="project" value="TreeGrafter"/>
</dbReference>
<dbReference type="OrthoDB" id="273345at2759"/>
<evidence type="ECO:0000259" key="2">
    <source>
        <dbReference type="Pfam" id="PF10354"/>
    </source>
</evidence>
<dbReference type="InterPro" id="IPR019446">
    <property type="entry name" value="BMT5-like"/>
</dbReference>
<keyword evidence="4" id="KW-1185">Reference proteome</keyword>
<dbReference type="Proteomes" id="UP000000599">
    <property type="component" value="Chromosome A"/>
</dbReference>
<dbReference type="RefSeq" id="XP_456768.1">
    <property type="nucleotide sequence ID" value="XM_456768.1"/>
</dbReference>
<accession>Q6BYF1</accession>
<sequence>MAKKLKGKLVNSKGLKGALARLTTKEEIIKKTEKSMEIQKDKQALKEKSIKSGKRNKKKAQNQQIQQKGLQPFNIDDKLLLVGEGDFSFAVSIIKENFIKPENLIATSFDSKDEIIQKYPTVEQNLNFLIDEGVQLLHSIDATDLVSSLKLNTTAKNKKKAKARLFSDNRNLDYIMFNFPHTGKGIKDVDRNIIDHQKLVLNYFKSCRAVFNLVNNDMENDFAGYASSAVNENKGKILLTLFEGEPYTSWNIKILGRSEDYKVERSGKFSWQMFPDYHHRRTNSVRDTTKPASERDARIYVFEQFTKKDDKRKKTDDSDSDN</sequence>
<name>Q6BYF1_DEBHA</name>
<dbReference type="OMA" id="YPGYKHA"/>
<proteinExistence type="predicted"/>
<feature type="region of interest" description="Disordered" evidence="1">
    <location>
        <begin position="36"/>
        <end position="67"/>
    </location>
</feature>
<evidence type="ECO:0000256" key="1">
    <source>
        <dbReference type="SAM" id="MobiDB-lite"/>
    </source>
</evidence>
<dbReference type="PANTHER" id="PTHR11538:SF26">
    <property type="entry name" value="FERREDOXIN-FOLD ANTICODON-BINDING DOMAIN-CONTAINING PROTEIN 1"/>
    <property type="match status" value="1"/>
</dbReference>
<dbReference type="PANTHER" id="PTHR11538">
    <property type="entry name" value="PHENYLALANYL-TRNA SYNTHETASE"/>
    <property type="match status" value="1"/>
</dbReference>
<feature type="compositionally biased region" description="Basic and acidic residues" evidence="1">
    <location>
        <begin position="36"/>
        <end position="50"/>
    </location>
</feature>
<dbReference type="VEuPathDB" id="FungiDB:DEHA2A10054g"/>
<dbReference type="EMBL" id="CR382133">
    <property type="protein sequence ID" value="CAG84731.1"/>
    <property type="molecule type" value="Genomic_DNA"/>
</dbReference>
<dbReference type="eggNOG" id="KOG4174">
    <property type="taxonomic scope" value="Eukaryota"/>
</dbReference>
<reference evidence="3 4" key="1">
    <citation type="journal article" date="2004" name="Nature">
        <title>Genome evolution in yeasts.</title>
        <authorList>
            <consortium name="Genolevures"/>
            <person name="Dujon B."/>
            <person name="Sherman D."/>
            <person name="Fischer G."/>
            <person name="Durrens P."/>
            <person name="Casaregola S."/>
            <person name="Lafontaine I."/>
            <person name="de Montigny J."/>
            <person name="Marck C."/>
            <person name="Neuveglise C."/>
            <person name="Talla E."/>
            <person name="Goffard N."/>
            <person name="Frangeul L."/>
            <person name="Aigle M."/>
            <person name="Anthouard V."/>
            <person name="Babour A."/>
            <person name="Barbe V."/>
            <person name="Barnay S."/>
            <person name="Blanchin S."/>
            <person name="Beckerich J.M."/>
            <person name="Beyne E."/>
            <person name="Bleykasten C."/>
            <person name="Boisrame A."/>
            <person name="Boyer J."/>
            <person name="Cattolico L."/>
            <person name="Confanioleri F."/>
            <person name="de Daruvar A."/>
            <person name="Despons L."/>
            <person name="Fabre E."/>
            <person name="Fairhead C."/>
            <person name="Ferry-Dumazet H."/>
            <person name="Groppi A."/>
            <person name="Hantraye F."/>
            <person name="Hennequin C."/>
            <person name="Jauniaux N."/>
            <person name="Joyet P."/>
            <person name="Kachouri R."/>
            <person name="Kerrest A."/>
            <person name="Koszul R."/>
            <person name="Lemaire M."/>
            <person name="Lesur I."/>
            <person name="Ma L."/>
            <person name="Muller H."/>
            <person name="Nicaud J.M."/>
            <person name="Nikolski M."/>
            <person name="Oztas S."/>
            <person name="Ozier-Kalogeropoulos O."/>
            <person name="Pellenz S."/>
            <person name="Potier S."/>
            <person name="Richard G.F."/>
            <person name="Straub M.L."/>
            <person name="Suleau A."/>
            <person name="Swennene D."/>
            <person name="Tekaia F."/>
            <person name="Wesolowski-Louvel M."/>
            <person name="Westhof E."/>
            <person name="Wirth B."/>
            <person name="Zeniou-Meyer M."/>
            <person name="Zivanovic I."/>
            <person name="Bolotin-Fukuhara M."/>
            <person name="Thierry A."/>
            <person name="Bouchier C."/>
            <person name="Caudron B."/>
            <person name="Scarpelli C."/>
            <person name="Gaillardin C."/>
            <person name="Weissenbach J."/>
            <person name="Wincker P."/>
            <person name="Souciet J.L."/>
        </authorList>
    </citation>
    <scope>NUCLEOTIDE SEQUENCE [LARGE SCALE GENOMIC DNA]</scope>
    <source>
        <strain evidence="4">ATCC 36239 / CBS 767 / BCRC 21394 / JCM 1990 / NBRC 0083 / IGC 2968</strain>
    </source>
</reference>
<dbReference type="KEGG" id="dha:DEHA2A10054g"/>
<dbReference type="FunCoup" id="Q6BYF1">
    <property type="interactions" value="257"/>
</dbReference>
<dbReference type="GeneID" id="2899591"/>
<dbReference type="Pfam" id="PF10354">
    <property type="entry name" value="BMT5-like"/>
    <property type="match status" value="1"/>
</dbReference>
<dbReference type="STRING" id="284592.Q6BYF1"/>
<protein>
    <submittedName>
        <fullName evidence="3">DEHA2A10054p</fullName>
    </submittedName>
</protein>
<dbReference type="InParanoid" id="Q6BYF1"/>
<evidence type="ECO:0000313" key="3">
    <source>
        <dbReference type="EMBL" id="CAG84731.1"/>
    </source>
</evidence>
<dbReference type="GO" id="GO:0070475">
    <property type="term" value="P:rRNA base methylation"/>
    <property type="evidence" value="ECO:0007669"/>
    <property type="project" value="EnsemblFungi"/>
</dbReference>
<feature type="domain" description="25S rRNA (uridine-N(3))-methyltransferase BMT5-like" evidence="2">
    <location>
        <begin position="80"/>
        <end position="281"/>
    </location>
</feature>
<evidence type="ECO:0000313" key="4">
    <source>
        <dbReference type="Proteomes" id="UP000000599"/>
    </source>
</evidence>